<dbReference type="SUPFAM" id="SSF46785">
    <property type="entry name" value="Winged helix' DNA-binding domain"/>
    <property type="match status" value="2"/>
</dbReference>
<dbReference type="GO" id="GO:0045910">
    <property type="term" value="P:negative regulation of DNA recombination"/>
    <property type="evidence" value="ECO:0007669"/>
    <property type="project" value="TreeGrafter"/>
</dbReference>
<dbReference type="InterPro" id="IPR036388">
    <property type="entry name" value="WH-like_DNA-bd_sf"/>
</dbReference>
<dbReference type="Proteomes" id="UP001201812">
    <property type="component" value="Unassembled WGS sequence"/>
</dbReference>
<evidence type="ECO:0000259" key="7">
    <source>
        <dbReference type="SMART" id="SM00526"/>
    </source>
</evidence>
<keyword evidence="5" id="KW-0539">Nucleus</keyword>
<dbReference type="CDD" id="cd00073">
    <property type="entry name" value="H15"/>
    <property type="match status" value="1"/>
</dbReference>
<dbReference type="InterPro" id="IPR036390">
    <property type="entry name" value="WH_DNA-bd_sf"/>
</dbReference>
<feature type="compositionally biased region" description="Basic and acidic residues" evidence="6">
    <location>
        <begin position="151"/>
        <end position="160"/>
    </location>
</feature>
<sequence length="444" mass="49953">MSSRRYSLKGRDGILSTEKMVAKALGDVGHRKGLSWIEIFQYMRRHFHYQIGTDKLEQVKQDVRHELKRGVILGTIEEIKGFGSWSLYRLAEKKKVSPIERIREPRKRKSSSSDDSEPSRKISSPYSLRTPAVRASHPCLSQKSTVSTISRTKEREDREVSQNATPSSGFSIPSTQFGSISSRFKTPVWKRPTHDETPAPVRPTPNPGRFATPLSVTTPAYIKYKQIGTQSAISTVSTASSRLHHRKVTVQHPPYEEMVMKILTQLGERKALSEADIFKYLVLRFKVGNDYGKIKSDLKQAIRRGVLFGSIREVKGYGQWSTYQIIEKENDLPSTTPDSNYISPPAIASLSQSILSTSSLSTPAQVAPQIRTPVWKRDSQKNDSLNVSIPSSVNTSSIWATPMPFDESFSSDSGYKADSDEMDESVKRAARLKKLKDTKHYVLL</sequence>
<dbReference type="PANTHER" id="PTHR11467">
    <property type="entry name" value="HISTONE H1"/>
    <property type="match status" value="1"/>
</dbReference>
<dbReference type="AlphaFoldDB" id="A0AAD4MKX8"/>
<dbReference type="EMBL" id="JAKKPZ010000564">
    <property type="protein sequence ID" value="KAI1693978.1"/>
    <property type="molecule type" value="Genomic_DNA"/>
</dbReference>
<dbReference type="GO" id="GO:0006334">
    <property type="term" value="P:nucleosome assembly"/>
    <property type="evidence" value="ECO:0007669"/>
    <property type="project" value="InterPro"/>
</dbReference>
<feature type="compositionally biased region" description="Polar residues" evidence="6">
    <location>
        <begin position="161"/>
        <end position="184"/>
    </location>
</feature>
<comment type="caution">
    <text evidence="8">The sequence shown here is derived from an EMBL/GenBank/DDBJ whole genome shotgun (WGS) entry which is preliminary data.</text>
</comment>
<dbReference type="PANTHER" id="PTHR11467:SF36">
    <property type="entry name" value="HISTONE 24-RELATED"/>
    <property type="match status" value="1"/>
</dbReference>
<dbReference type="Gene3D" id="1.10.10.10">
    <property type="entry name" value="Winged helix-like DNA-binding domain superfamily/Winged helix DNA-binding domain"/>
    <property type="match status" value="2"/>
</dbReference>
<evidence type="ECO:0000256" key="4">
    <source>
        <dbReference type="ARBA" id="ARBA00023125"/>
    </source>
</evidence>
<evidence type="ECO:0000256" key="6">
    <source>
        <dbReference type="SAM" id="MobiDB-lite"/>
    </source>
</evidence>
<dbReference type="GO" id="GO:0000786">
    <property type="term" value="C:nucleosome"/>
    <property type="evidence" value="ECO:0007669"/>
    <property type="project" value="InterPro"/>
</dbReference>
<evidence type="ECO:0000313" key="9">
    <source>
        <dbReference type="Proteomes" id="UP001201812"/>
    </source>
</evidence>
<feature type="domain" description="H15" evidence="7">
    <location>
        <begin position="249"/>
        <end position="317"/>
    </location>
</feature>
<comment type="subcellular location">
    <subcellularLocation>
        <location evidence="2">Chromosome</location>
    </subcellularLocation>
    <subcellularLocation>
        <location evidence="1">Nucleus</location>
    </subcellularLocation>
</comment>
<proteinExistence type="predicted"/>
<dbReference type="InterPro" id="IPR005818">
    <property type="entry name" value="Histone_H1/H5_H15"/>
</dbReference>
<dbReference type="GO" id="GO:0003690">
    <property type="term" value="F:double-stranded DNA binding"/>
    <property type="evidence" value="ECO:0007669"/>
    <property type="project" value="TreeGrafter"/>
</dbReference>
<dbReference type="GO" id="GO:0005634">
    <property type="term" value="C:nucleus"/>
    <property type="evidence" value="ECO:0007669"/>
    <property type="project" value="UniProtKB-SubCell"/>
</dbReference>
<keyword evidence="4" id="KW-0238">DNA-binding</keyword>
<feature type="compositionally biased region" description="Polar residues" evidence="6">
    <location>
        <begin position="139"/>
        <end position="150"/>
    </location>
</feature>
<organism evidence="8 9">
    <name type="scientific">Ditylenchus destructor</name>
    <dbReference type="NCBI Taxonomy" id="166010"/>
    <lineage>
        <taxon>Eukaryota</taxon>
        <taxon>Metazoa</taxon>
        <taxon>Ecdysozoa</taxon>
        <taxon>Nematoda</taxon>
        <taxon>Chromadorea</taxon>
        <taxon>Rhabditida</taxon>
        <taxon>Tylenchina</taxon>
        <taxon>Tylenchomorpha</taxon>
        <taxon>Sphaerularioidea</taxon>
        <taxon>Anguinidae</taxon>
        <taxon>Anguininae</taxon>
        <taxon>Ditylenchus</taxon>
    </lineage>
</organism>
<evidence type="ECO:0000256" key="2">
    <source>
        <dbReference type="ARBA" id="ARBA00004286"/>
    </source>
</evidence>
<accession>A0AAD4MKX8</accession>
<evidence type="ECO:0000256" key="3">
    <source>
        <dbReference type="ARBA" id="ARBA00022454"/>
    </source>
</evidence>
<feature type="region of interest" description="Disordered" evidence="6">
    <location>
        <begin position="101"/>
        <end position="212"/>
    </location>
</feature>
<protein>
    <submittedName>
        <fullName evidence="8">Linker histone h1 and h5 family domain-containing protein</fullName>
    </submittedName>
</protein>
<gene>
    <name evidence="8" type="ORF">DdX_20353</name>
</gene>
<evidence type="ECO:0000313" key="8">
    <source>
        <dbReference type="EMBL" id="KAI1693978.1"/>
    </source>
</evidence>
<keyword evidence="3" id="KW-0158">Chromosome</keyword>
<dbReference type="GO" id="GO:0031492">
    <property type="term" value="F:nucleosomal DNA binding"/>
    <property type="evidence" value="ECO:0007669"/>
    <property type="project" value="TreeGrafter"/>
</dbReference>
<dbReference type="SMART" id="SM00526">
    <property type="entry name" value="H15"/>
    <property type="match status" value="1"/>
</dbReference>
<dbReference type="GO" id="GO:0030261">
    <property type="term" value="P:chromosome condensation"/>
    <property type="evidence" value="ECO:0007669"/>
    <property type="project" value="TreeGrafter"/>
</dbReference>
<reference evidence="8" key="1">
    <citation type="submission" date="2022-01" db="EMBL/GenBank/DDBJ databases">
        <title>Genome Sequence Resource for Two Populations of Ditylenchus destructor, the Migratory Endoparasitic Phytonematode.</title>
        <authorList>
            <person name="Zhang H."/>
            <person name="Lin R."/>
            <person name="Xie B."/>
        </authorList>
    </citation>
    <scope>NUCLEOTIDE SEQUENCE</scope>
    <source>
        <strain evidence="8">BazhouSP</strain>
    </source>
</reference>
<dbReference type="Pfam" id="PF00538">
    <property type="entry name" value="Linker_histone"/>
    <property type="match status" value="2"/>
</dbReference>
<name>A0AAD4MKX8_9BILA</name>
<keyword evidence="9" id="KW-1185">Reference proteome</keyword>
<evidence type="ECO:0000256" key="5">
    <source>
        <dbReference type="ARBA" id="ARBA00023242"/>
    </source>
</evidence>
<evidence type="ECO:0000256" key="1">
    <source>
        <dbReference type="ARBA" id="ARBA00004123"/>
    </source>
</evidence>